<name>A0ABN9XZC7_9DINO</name>
<feature type="non-terminal residue" evidence="1">
    <location>
        <position position="119"/>
    </location>
</feature>
<organism evidence="1 2">
    <name type="scientific">Prorocentrum cordatum</name>
    <dbReference type="NCBI Taxonomy" id="2364126"/>
    <lineage>
        <taxon>Eukaryota</taxon>
        <taxon>Sar</taxon>
        <taxon>Alveolata</taxon>
        <taxon>Dinophyceae</taxon>
        <taxon>Prorocentrales</taxon>
        <taxon>Prorocentraceae</taxon>
        <taxon>Prorocentrum</taxon>
    </lineage>
</organism>
<sequence length="119" mass="13620">DWGYDSTSVWADPEEGKVWVGSEIALQVTIDGGTLKVEYGPGWEDWPGVESMDEVCSRTTKAKQVREIELVSQGKWGAWVNGSLSQKIRPHIWFFAVSDCKKVLQNFTHRVRYEARFLQ</sequence>
<feature type="non-terminal residue" evidence="1">
    <location>
        <position position="1"/>
    </location>
</feature>
<reference evidence="1" key="1">
    <citation type="submission" date="2023-10" db="EMBL/GenBank/DDBJ databases">
        <authorList>
            <person name="Chen Y."/>
            <person name="Shah S."/>
            <person name="Dougan E. K."/>
            <person name="Thang M."/>
            <person name="Chan C."/>
        </authorList>
    </citation>
    <scope>NUCLEOTIDE SEQUENCE [LARGE SCALE GENOMIC DNA]</scope>
</reference>
<keyword evidence="2" id="KW-1185">Reference proteome</keyword>
<gene>
    <name evidence="1" type="ORF">PCOR1329_LOCUS80804</name>
</gene>
<proteinExistence type="predicted"/>
<evidence type="ECO:0000313" key="2">
    <source>
        <dbReference type="Proteomes" id="UP001189429"/>
    </source>
</evidence>
<comment type="caution">
    <text evidence="1">The sequence shown here is derived from an EMBL/GenBank/DDBJ whole genome shotgun (WGS) entry which is preliminary data.</text>
</comment>
<dbReference type="Proteomes" id="UP001189429">
    <property type="component" value="Unassembled WGS sequence"/>
</dbReference>
<accession>A0ABN9XZC7</accession>
<protein>
    <recommendedName>
        <fullName evidence="3">Beta-galactosidase</fullName>
    </recommendedName>
</protein>
<evidence type="ECO:0000313" key="1">
    <source>
        <dbReference type="EMBL" id="CAK0904901.1"/>
    </source>
</evidence>
<evidence type="ECO:0008006" key="3">
    <source>
        <dbReference type="Google" id="ProtNLM"/>
    </source>
</evidence>
<dbReference type="EMBL" id="CAUYUJ010021486">
    <property type="protein sequence ID" value="CAK0904901.1"/>
    <property type="molecule type" value="Genomic_DNA"/>
</dbReference>